<feature type="binding site" evidence="2">
    <location>
        <position position="350"/>
    </location>
    <ligand>
        <name>FAD</name>
        <dbReference type="ChEBI" id="CHEBI:57692"/>
    </ligand>
</feature>
<dbReference type="InterPro" id="IPR036188">
    <property type="entry name" value="FAD/NAD-bd_sf"/>
</dbReference>
<evidence type="ECO:0000313" key="3">
    <source>
        <dbReference type="EMBL" id="ARU16020.1"/>
    </source>
</evidence>
<dbReference type="InterPro" id="IPR033856">
    <property type="entry name" value="Trp_halogen"/>
</dbReference>
<dbReference type="STRING" id="450378.GCA_001661675_01447"/>
<dbReference type="PIRSF" id="PIRSF011396">
    <property type="entry name" value="Trp_halogenase"/>
    <property type="match status" value="1"/>
</dbReference>
<dbReference type="PANTHER" id="PTHR43747:SF4">
    <property type="entry name" value="FLAVIN-DEPENDENT TRYPTOPHAN HALOGENASE"/>
    <property type="match status" value="1"/>
</dbReference>
<dbReference type="OrthoDB" id="462203at2"/>
<dbReference type="InterPro" id="IPR006905">
    <property type="entry name" value="Flavin_halogenase"/>
</dbReference>
<dbReference type="RefSeq" id="WP_066844610.1">
    <property type="nucleotide sequence ID" value="NZ_CP019602.1"/>
</dbReference>
<dbReference type="EMBL" id="CP019602">
    <property type="protein sequence ID" value="ARU16020.1"/>
    <property type="molecule type" value="Genomic_DNA"/>
</dbReference>
<dbReference type="SUPFAM" id="SSF51905">
    <property type="entry name" value="FAD/NAD(P)-binding domain"/>
    <property type="match status" value="1"/>
</dbReference>
<keyword evidence="2" id="KW-0547">Nucleotide-binding</keyword>
<evidence type="ECO:0000313" key="4">
    <source>
        <dbReference type="Proteomes" id="UP000195807"/>
    </source>
</evidence>
<dbReference type="AlphaFoldDB" id="A0A1Z1FB83"/>
<keyword evidence="2" id="KW-0274">FAD</keyword>
<dbReference type="Proteomes" id="UP000195807">
    <property type="component" value="Chromosome"/>
</dbReference>
<dbReference type="InterPro" id="IPR050816">
    <property type="entry name" value="Flavin-dep_Halogenase_NPB"/>
</dbReference>
<dbReference type="GO" id="GO:0000166">
    <property type="term" value="F:nucleotide binding"/>
    <property type="evidence" value="ECO:0007669"/>
    <property type="project" value="UniProtKB-KW"/>
</dbReference>
<organism evidence="3 4">
    <name type="scientific">Croceicoccus marinus</name>
    <dbReference type="NCBI Taxonomy" id="450378"/>
    <lineage>
        <taxon>Bacteria</taxon>
        <taxon>Pseudomonadati</taxon>
        <taxon>Pseudomonadota</taxon>
        <taxon>Alphaproteobacteria</taxon>
        <taxon>Sphingomonadales</taxon>
        <taxon>Erythrobacteraceae</taxon>
        <taxon>Croceicoccus</taxon>
    </lineage>
</organism>
<feature type="binding site" evidence="2">
    <location>
        <begin position="14"/>
        <end position="17"/>
    </location>
    <ligand>
        <name>FAD</name>
        <dbReference type="ChEBI" id="CHEBI:57692"/>
    </ligand>
</feature>
<feature type="active site" evidence="1">
    <location>
        <position position="81"/>
    </location>
</feature>
<dbReference type="PANTHER" id="PTHR43747">
    <property type="entry name" value="FAD-BINDING PROTEIN"/>
    <property type="match status" value="1"/>
</dbReference>
<sequence>MNGEPIRKIVIVGGGTAGWMAAAATSRIMGAFPGLTIELVESEAIGTVGVGEATIPQIISFNMMLGIDEAEFVRETRATYKLGIEFVDWLRIGHSYVHPFGSYGIDMLGIDFHHFWLRGQRAGLDMPLDEFSISAMAGKAGRFIHPRKDQPNSPLARMAYAFQFDAGRYARFLRNRAEAQGVIRTEGRITEVLQDGETGFVTGVRLEDGKIVEGDLFLDCSGFRSLLLGQTLGVGFTDWSKWLPCDRAIAVPCSLAGDNEPLTRSTAQPAGWQWRIPLQHRIGNGHVYSSAHMEDAEAEDILHAGLDGTPLAEPNRIRFTAGHRDRIWEKNVIALGLSGGFLEPLESTAIHLVQSGIARLMILFPSRAFNPKEIERFNRDTFADYLDIRDFLVLHYKATERDDSEFWRYCRNLPPPDGLADKLEMFRSSGRIIREHNELFTEASWLAVMVGQGVEPSGYHPAAALLDEDETRRRLSHIRQTVAHAVSQMPTQDEYLAGIGGAIAGTDRMRA</sequence>
<gene>
    <name evidence="3" type="ORF">A9D14_07225</name>
</gene>
<protein>
    <submittedName>
        <fullName evidence="3">Tryptophan halogenase</fullName>
    </submittedName>
</protein>
<dbReference type="KEGG" id="cman:A9D14_07225"/>
<dbReference type="Gene3D" id="3.50.50.60">
    <property type="entry name" value="FAD/NAD(P)-binding domain"/>
    <property type="match status" value="1"/>
</dbReference>
<dbReference type="Pfam" id="PF04820">
    <property type="entry name" value="Trp_halogenase"/>
    <property type="match status" value="1"/>
</dbReference>
<feature type="binding site" evidence="2">
    <location>
        <position position="81"/>
    </location>
    <ligand>
        <name>7-chloro-L-tryptophan</name>
        <dbReference type="ChEBI" id="CHEBI:58713"/>
    </ligand>
</feature>
<dbReference type="GO" id="GO:0004497">
    <property type="term" value="F:monooxygenase activity"/>
    <property type="evidence" value="ECO:0007669"/>
    <property type="project" value="InterPro"/>
</dbReference>
<feature type="binding site" evidence="2">
    <location>
        <position position="346"/>
    </location>
    <ligand>
        <name>L-tryptophan</name>
        <dbReference type="ChEBI" id="CHEBI:57912"/>
    </ligand>
</feature>
<feature type="binding site" evidence="2">
    <location>
        <position position="337"/>
    </location>
    <ligand>
        <name>FAD</name>
        <dbReference type="ChEBI" id="CHEBI:57692"/>
    </ligand>
</feature>
<keyword evidence="4" id="KW-1185">Reference proteome</keyword>
<evidence type="ECO:0000256" key="2">
    <source>
        <dbReference type="PIRSR" id="PIRSR011396-2"/>
    </source>
</evidence>
<proteinExistence type="predicted"/>
<reference evidence="3 4" key="1">
    <citation type="submission" date="2017-01" db="EMBL/GenBank/DDBJ databases">
        <title>Complete genome sequence of esterase-producing bacterium Croceicoccus marinus E4A9.</title>
        <authorList>
            <person name="Wu Y.-H."/>
            <person name="Cheng H."/>
            <person name="Xu L."/>
            <person name="Huo Y.-Y."/>
            <person name="Wang C.-S."/>
            <person name="Xu X.-W."/>
        </authorList>
    </citation>
    <scope>NUCLEOTIDE SEQUENCE [LARGE SCALE GENOMIC DNA]</scope>
    <source>
        <strain evidence="3 4">E4A9</strain>
    </source>
</reference>
<keyword evidence="2" id="KW-0285">Flavoprotein</keyword>
<evidence type="ECO:0000256" key="1">
    <source>
        <dbReference type="PIRSR" id="PIRSR011396-1"/>
    </source>
</evidence>
<name>A0A1Z1FB83_9SPHN</name>
<accession>A0A1Z1FB83</accession>